<dbReference type="InterPro" id="IPR003593">
    <property type="entry name" value="AAA+_ATPase"/>
</dbReference>
<dbReference type="GO" id="GO:0140359">
    <property type="term" value="F:ABC-type transporter activity"/>
    <property type="evidence" value="ECO:0007669"/>
    <property type="project" value="InterPro"/>
</dbReference>
<feature type="transmembrane region" description="Helical" evidence="8">
    <location>
        <begin position="458"/>
        <end position="483"/>
    </location>
</feature>
<dbReference type="CDD" id="cd03213">
    <property type="entry name" value="ABCG_EPDR"/>
    <property type="match status" value="1"/>
</dbReference>
<gene>
    <name evidence="10" type="ORF">CLEP1334_LOCUS11555</name>
</gene>
<evidence type="ECO:0000259" key="9">
    <source>
        <dbReference type="PROSITE" id="PS50893"/>
    </source>
</evidence>
<evidence type="ECO:0000256" key="8">
    <source>
        <dbReference type="SAM" id="Phobius"/>
    </source>
</evidence>
<evidence type="ECO:0000256" key="5">
    <source>
        <dbReference type="ARBA" id="ARBA00022840"/>
    </source>
</evidence>
<keyword evidence="4" id="KW-0547">Nucleotide-binding</keyword>
<keyword evidence="3 8" id="KW-0812">Transmembrane</keyword>
<dbReference type="InterPro" id="IPR027417">
    <property type="entry name" value="P-loop_NTPase"/>
</dbReference>
<dbReference type="PROSITE" id="PS00211">
    <property type="entry name" value="ABC_TRANSPORTER_1"/>
    <property type="match status" value="1"/>
</dbReference>
<dbReference type="InterPro" id="IPR050352">
    <property type="entry name" value="ABCG_transporters"/>
</dbReference>
<feature type="transmembrane region" description="Helical" evidence="8">
    <location>
        <begin position="425"/>
        <end position="452"/>
    </location>
</feature>
<evidence type="ECO:0000256" key="4">
    <source>
        <dbReference type="ARBA" id="ARBA00022741"/>
    </source>
</evidence>
<reference evidence="10" key="1">
    <citation type="submission" date="2021-01" db="EMBL/GenBank/DDBJ databases">
        <authorList>
            <person name="Corre E."/>
            <person name="Pelletier E."/>
            <person name="Niang G."/>
            <person name="Scheremetjew M."/>
            <person name="Finn R."/>
            <person name="Kale V."/>
            <person name="Holt S."/>
            <person name="Cochrane G."/>
            <person name="Meng A."/>
            <person name="Brown T."/>
            <person name="Cohen L."/>
        </authorList>
    </citation>
    <scope>NUCLEOTIDE SEQUENCE</scope>
    <source>
        <strain evidence="10">RCC1130</strain>
    </source>
</reference>
<sequence length="620" mass="67164">MGTRKASSTCINTTGTRLLDVASENSLLPIPVSIRCNRLSYTVRVRGAPKRILSEVSCAFAPGRTTALMGPSGSGKTTLLSTIAGHSSVHGSITGEILVNGGPPPPDFKQMACVVPQDDLLLSGLTPREALSYAAMIRLALPQPMRAARVEELLAQLGLLECSDVRVGNAETRGISGGQRKRVSLGLELITRPSVVMCDEPTSGLDSKMAEDVVELLRGLARSGITVICTIHQPSSRIFSSFNELVLLTQGHVAYAGETCGAEAAFARKGLAMPLQENVAEVFMRWLQDDAAVALILAGAAEGESDVPVTLGDTALSKGRQRYAVSRFQQFQVLLRRTLKDQLKDPKKALNTCLLKCFAGTLVGVVWFRQAGATQASIFPVQGAIFVAVFNSTMDTVLTTAMELPMTRALLQREYRNGWYALPPYQMATIVVHCLLATWNSLCLSIPIYFLVGLRLDALAFLIFVSTLALLSWIGVSFGLTIGAFANDFKQAQNAVAPSLVPLILFSGYMIPYPQIPSYFRWLYDASFFQYGLAIIDINEYSSQKFNDCPPVIPASVPPTCAPYLEIAAEALCFKDGDAYLKHSHIDPADMPRNFAILGGYVLALAVISYYVTRRAVRTS</sequence>
<dbReference type="InterPro" id="IPR003439">
    <property type="entry name" value="ABC_transporter-like_ATP-bd"/>
</dbReference>
<dbReference type="EMBL" id="HBER01023115">
    <property type="protein sequence ID" value="CAD8536275.1"/>
    <property type="molecule type" value="Transcribed_RNA"/>
</dbReference>
<feature type="transmembrane region" description="Helical" evidence="8">
    <location>
        <begin position="595"/>
        <end position="613"/>
    </location>
</feature>
<dbReference type="InterPro" id="IPR013525">
    <property type="entry name" value="ABC2_TM"/>
</dbReference>
<evidence type="ECO:0000256" key="1">
    <source>
        <dbReference type="ARBA" id="ARBA00004141"/>
    </source>
</evidence>
<accession>A0A7S0IZ13</accession>
<keyword evidence="5" id="KW-0067">ATP-binding</keyword>
<protein>
    <recommendedName>
        <fullName evidence="9">ABC transporter domain-containing protein</fullName>
    </recommendedName>
</protein>
<organism evidence="10">
    <name type="scientific">Calcidiscus leptoporus</name>
    <dbReference type="NCBI Taxonomy" id="127549"/>
    <lineage>
        <taxon>Eukaryota</taxon>
        <taxon>Haptista</taxon>
        <taxon>Haptophyta</taxon>
        <taxon>Prymnesiophyceae</taxon>
        <taxon>Coccolithales</taxon>
        <taxon>Calcidiscaceae</taxon>
        <taxon>Calcidiscus</taxon>
    </lineage>
</organism>
<evidence type="ECO:0000256" key="7">
    <source>
        <dbReference type="ARBA" id="ARBA00023136"/>
    </source>
</evidence>
<dbReference type="PANTHER" id="PTHR48041">
    <property type="entry name" value="ABC TRANSPORTER G FAMILY MEMBER 28"/>
    <property type="match status" value="1"/>
</dbReference>
<dbReference type="InterPro" id="IPR017871">
    <property type="entry name" value="ABC_transporter-like_CS"/>
</dbReference>
<proteinExistence type="predicted"/>
<feature type="domain" description="ABC transporter" evidence="9">
    <location>
        <begin position="34"/>
        <end position="275"/>
    </location>
</feature>
<dbReference type="GO" id="GO:0016020">
    <property type="term" value="C:membrane"/>
    <property type="evidence" value="ECO:0007669"/>
    <property type="project" value="UniProtKB-SubCell"/>
</dbReference>
<dbReference type="Gene3D" id="3.40.50.300">
    <property type="entry name" value="P-loop containing nucleotide triphosphate hydrolases"/>
    <property type="match status" value="1"/>
</dbReference>
<comment type="subcellular location">
    <subcellularLocation>
        <location evidence="1">Membrane</location>
        <topology evidence="1">Multi-pass membrane protein</topology>
    </subcellularLocation>
</comment>
<dbReference type="PANTHER" id="PTHR48041:SF139">
    <property type="entry name" value="PROTEIN SCARLET"/>
    <property type="match status" value="1"/>
</dbReference>
<keyword evidence="2" id="KW-0813">Transport</keyword>
<evidence type="ECO:0000256" key="6">
    <source>
        <dbReference type="ARBA" id="ARBA00022989"/>
    </source>
</evidence>
<keyword evidence="7 8" id="KW-0472">Membrane</keyword>
<feature type="transmembrane region" description="Helical" evidence="8">
    <location>
        <begin position="495"/>
        <end position="513"/>
    </location>
</feature>
<evidence type="ECO:0000256" key="2">
    <source>
        <dbReference type="ARBA" id="ARBA00022448"/>
    </source>
</evidence>
<dbReference type="Pfam" id="PF00005">
    <property type="entry name" value="ABC_tran"/>
    <property type="match status" value="1"/>
</dbReference>
<keyword evidence="6 8" id="KW-1133">Transmembrane helix</keyword>
<dbReference type="Pfam" id="PF01061">
    <property type="entry name" value="ABC2_membrane"/>
    <property type="match status" value="1"/>
</dbReference>
<dbReference type="AlphaFoldDB" id="A0A7S0IZ13"/>
<name>A0A7S0IZ13_9EUKA</name>
<dbReference type="GO" id="GO:0005524">
    <property type="term" value="F:ATP binding"/>
    <property type="evidence" value="ECO:0007669"/>
    <property type="project" value="UniProtKB-KW"/>
</dbReference>
<dbReference type="PROSITE" id="PS50893">
    <property type="entry name" value="ABC_TRANSPORTER_2"/>
    <property type="match status" value="1"/>
</dbReference>
<evidence type="ECO:0000313" key="10">
    <source>
        <dbReference type="EMBL" id="CAD8536275.1"/>
    </source>
</evidence>
<evidence type="ECO:0000256" key="3">
    <source>
        <dbReference type="ARBA" id="ARBA00022692"/>
    </source>
</evidence>
<dbReference type="SUPFAM" id="SSF52540">
    <property type="entry name" value="P-loop containing nucleoside triphosphate hydrolases"/>
    <property type="match status" value="1"/>
</dbReference>
<dbReference type="SMART" id="SM00382">
    <property type="entry name" value="AAA"/>
    <property type="match status" value="1"/>
</dbReference>
<dbReference type="GO" id="GO:0016887">
    <property type="term" value="F:ATP hydrolysis activity"/>
    <property type="evidence" value="ECO:0007669"/>
    <property type="project" value="InterPro"/>
</dbReference>